<feature type="compositionally biased region" description="Basic and acidic residues" evidence="1">
    <location>
        <begin position="170"/>
        <end position="185"/>
    </location>
</feature>
<evidence type="ECO:0000313" key="3">
    <source>
        <dbReference type="EMBL" id="CAH1777533.1"/>
    </source>
</evidence>
<keyword evidence="2" id="KW-1133">Transmembrane helix</keyword>
<keyword evidence="2" id="KW-0472">Membrane</keyword>
<feature type="non-terminal residue" evidence="3">
    <location>
        <position position="192"/>
    </location>
</feature>
<accession>A0A8J1TIH7</accession>
<feature type="compositionally biased region" description="Polar residues" evidence="1">
    <location>
        <begin position="158"/>
        <end position="169"/>
    </location>
</feature>
<gene>
    <name evidence="3" type="ORF">OFUS_LOCUS4561</name>
</gene>
<evidence type="ECO:0000256" key="1">
    <source>
        <dbReference type="SAM" id="MobiDB-lite"/>
    </source>
</evidence>
<evidence type="ECO:0000256" key="2">
    <source>
        <dbReference type="SAM" id="Phobius"/>
    </source>
</evidence>
<feature type="region of interest" description="Disordered" evidence="1">
    <location>
        <begin position="158"/>
        <end position="192"/>
    </location>
</feature>
<protein>
    <submittedName>
        <fullName evidence="3">Uncharacterized protein</fullName>
    </submittedName>
</protein>
<dbReference type="AlphaFoldDB" id="A0A8J1TIH7"/>
<organism evidence="3 4">
    <name type="scientific">Owenia fusiformis</name>
    <name type="common">Polychaete worm</name>
    <dbReference type="NCBI Taxonomy" id="6347"/>
    <lineage>
        <taxon>Eukaryota</taxon>
        <taxon>Metazoa</taxon>
        <taxon>Spiralia</taxon>
        <taxon>Lophotrochozoa</taxon>
        <taxon>Annelida</taxon>
        <taxon>Polychaeta</taxon>
        <taxon>Sedentaria</taxon>
        <taxon>Canalipalpata</taxon>
        <taxon>Sabellida</taxon>
        <taxon>Oweniida</taxon>
        <taxon>Oweniidae</taxon>
        <taxon>Owenia</taxon>
    </lineage>
</organism>
<dbReference type="Proteomes" id="UP000749559">
    <property type="component" value="Unassembled WGS sequence"/>
</dbReference>
<evidence type="ECO:0000313" key="4">
    <source>
        <dbReference type="Proteomes" id="UP000749559"/>
    </source>
</evidence>
<proteinExistence type="predicted"/>
<reference evidence="3" key="1">
    <citation type="submission" date="2022-03" db="EMBL/GenBank/DDBJ databases">
        <authorList>
            <person name="Martin C."/>
        </authorList>
    </citation>
    <scope>NUCLEOTIDE SEQUENCE</scope>
</reference>
<comment type="caution">
    <text evidence="3">The sequence shown here is derived from an EMBL/GenBank/DDBJ whole genome shotgun (WGS) entry which is preliminary data.</text>
</comment>
<keyword evidence="4" id="KW-1185">Reference proteome</keyword>
<name>A0A8J1TIH7_OWEFU</name>
<dbReference type="EMBL" id="CAIIXF020000002">
    <property type="protein sequence ID" value="CAH1777533.1"/>
    <property type="molecule type" value="Genomic_DNA"/>
</dbReference>
<keyword evidence="2" id="KW-0812">Transmembrane</keyword>
<sequence length="192" mass="21543">MMIENLTEVTENSGIGVENNMSAPATIKCGTSQLECDVKTEYCNELYNNCSSCIELCPLSGISQRKELCQRLCPVWLKEAGDGNESPGPLEEGLSNGAITAIICVGLVIIFCTTLITWAMYIDKLDKKRQKELELKCKKLKYVRLCIEPDENKLKSTKVQIDNKVSPSDNQKKHSSERQHIRPIDSKYPLLD</sequence>
<feature type="transmembrane region" description="Helical" evidence="2">
    <location>
        <begin position="98"/>
        <end position="121"/>
    </location>
</feature>